<evidence type="ECO:0000313" key="1">
    <source>
        <dbReference type="EnsemblMetazoa" id="Aqu2.1.30153_001"/>
    </source>
</evidence>
<protein>
    <submittedName>
        <fullName evidence="1">Uncharacterized protein</fullName>
    </submittedName>
</protein>
<organism evidence="1">
    <name type="scientific">Amphimedon queenslandica</name>
    <name type="common">Sponge</name>
    <dbReference type="NCBI Taxonomy" id="400682"/>
    <lineage>
        <taxon>Eukaryota</taxon>
        <taxon>Metazoa</taxon>
        <taxon>Porifera</taxon>
        <taxon>Demospongiae</taxon>
        <taxon>Heteroscleromorpha</taxon>
        <taxon>Haplosclerida</taxon>
        <taxon>Niphatidae</taxon>
        <taxon>Amphimedon</taxon>
    </lineage>
</organism>
<proteinExistence type="predicted"/>
<reference evidence="1" key="1">
    <citation type="submission" date="2017-05" db="UniProtKB">
        <authorList>
            <consortium name="EnsemblMetazoa"/>
        </authorList>
    </citation>
    <scope>IDENTIFICATION</scope>
</reference>
<dbReference type="EnsemblMetazoa" id="Aqu2.1.30153_001">
    <property type="protein sequence ID" value="Aqu2.1.30153_001"/>
    <property type="gene ID" value="Aqu2.1.30153"/>
</dbReference>
<sequence>LNKTAGLQIFDFSLKKGLQPCYGYHWSRLVKIKSFKKSGKQKSSFSRYIKAAKVVAAILFGGESYLVTLPH</sequence>
<dbReference type="AlphaFoldDB" id="A0A1X7UQW1"/>
<name>A0A1X7UQW1_AMPQE</name>
<accession>A0A1X7UQW1</accession>
<dbReference type="InParanoid" id="A0A1X7UQW1"/>